<protein>
    <submittedName>
        <fullName evidence="1">Uncharacterized protein</fullName>
    </submittedName>
</protein>
<organism evidence="1">
    <name type="scientific">viral metagenome</name>
    <dbReference type="NCBI Taxonomy" id="1070528"/>
    <lineage>
        <taxon>unclassified sequences</taxon>
        <taxon>metagenomes</taxon>
        <taxon>organismal metagenomes</taxon>
    </lineage>
</organism>
<name>A0A6C0IZ74_9ZZZZ</name>
<dbReference type="AlphaFoldDB" id="A0A6C0IZ74"/>
<reference evidence="1" key="1">
    <citation type="journal article" date="2020" name="Nature">
        <title>Giant virus diversity and host interactions through global metagenomics.</title>
        <authorList>
            <person name="Schulz F."/>
            <person name="Roux S."/>
            <person name="Paez-Espino D."/>
            <person name="Jungbluth S."/>
            <person name="Walsh D.A."/>
            <person name="Denef V.J."/>
            <person name="McMahon K.D."/>
            <person name="Konstantinidis K.T."/>
            <person name="Eloe-Fadrosh E.A."/>
            <person name="Kyrpides N.C."/>
            <person name="Woyke T."/>
        </authorList>
    </citation>
    <scope>NUCLEOTIDE SEQUENCE</scope>
    <source>
        <strain evidence="1">GVMAG-M-3300025572-1</strain>
    </source>
</reference>
<accession>A0A6C0IZ74</accession>
<evidence type="ECO:0000313" key="1">
    <source>
        <dbReference type="EMBL" id="QHT97889.1"/>
    </source>
</evidence>
<dbReference type="EMBL" id="MN740284">
    <property type="protein sequence ID" value="QHT97889.1"/>
    <property type="molecule type" value="Genomic_DNA"/>
</dbReference>
<sequence>MIDGRVRLIPAIECRLKRLLISISGESLEKLDSFNVTEFNHVEVIPVQ</sequence>
<proteinExistence type="predicted"/>